<dbReference type="RefSeq" id="WP_091186336.1">
    <property type="nucleotide sequence ID" value="NZ_FOFA01000012.1"/>
</dbReference>
<keyword evidence="1 5" id="KW-0436">Ligase</keyword>
<comment type="function">
    <text evidence="5">ATP-dependent carboxylate-amine ligase which exhibits weak glutamate--cysteine ligase activity.</text>
</comment>
<dbReference type="InterPro" id="IPR014746">
    <property type="entry name" value="Gln_synth/guanido_kin_cat_dom"/>
</dbReference>
<evidence type="ECO:0000256" key="3">
    <source>
        <dbReference type="ARBA" id="ARBA00022840"/>
    </source>
</evidence>
<dbReference type="GO" id="GO:0004357">
    <property type="term" value="F:glutamate-cysteine ligase activity"/>
    <property type="evidence" value="ECO:0007669"/>
    <property type="project" value="UniProtKB-EC"/>
</dbReference>
<sequence length="367" mass="39093">MRTVGVEEELLLLDPATGAPVARAADVLRRVAAEDAAARSVAGGNVEAELQQQQVEIDTTPQSDLDAVERELRAARARVDALGRAAGVRVAPLATSPLAVTPEVTPKSRYAAMVEHFGLTTAEQLTCGCHVHVEVSSREEGVAALDRVRVWLPVLLALSAGSPFWQGQDSGFASYRYQAWGRFPGAGPAPVLGSAAAYDAFVGTSVASGVLVDHAMVYLDARLSQRYPTLEVRIADVCPRVEDAVLIAALCRALVDTAIRSWTHHAPAPDVGSELVRLASWRASRSGLAGDLVDPLTHRPRRAADVVRSLLDHVHDALAEAGDVDRVEAGWAALRERGTGAARQRAWAEQDGDLGRVALRVADELLV</sequence>
<dbReference type="NCBIfam" id="NF010041">
    <property type="entry name" value="PRK13517.1-1"/>
    <property type="match status" value="1"/>
</dbReference>
<dbReference type="GO" id="GO:0005524">
    <property type="term" value="F:ATP binding"/>
    <property type="evidence" value="ECO:0007669"/>
    <property type="project" value="UniProtKB-KW"/>
</dbReference>
<dbReference type="InterPro" id="IPR006336">
    <property type="entry name" value="GCS2"/>
</dbReference>
<gene>
    <name evidence="6" type="ORF">SAMN05421756_11265</name>
</gene>
<dbReference type="EMBL" id="FOFA01000012">
    <property type="protein sequence ID" value="SER30225.1"/>
    <property type="molecule type" value="Genomic_DNA"/>
</dbReference>
<dbReference type="PANTHER" id="PTHR36510">
    <property type="entry name" value="GLUTAMATE--CYSTEINE LIGASE 2-RELATED"/>
    <property type="match status" value="1"/>
</dbReference>
<dbReference type="Proteomes" id="UP000198504">
    <property type="component" value="Unassembled WGS sequence"/>
</dbReference>
<keyword evidence="7" id="KW-1185">Reference proteome</keyword>
<organism evidence="6 7">
    <name type="scientific">Microlunatus flavus</name>
    <dbReference type="NCBI Taxonomy" id="1036181"/>
    <lineage>
        <taxon>Bacteria</taxon>
        <taxon>Bacillati</taxon>
        <taxon>Actinomycetota</taxon>
        <taxon>Actinomycetes</taxon>
        <taxon>Propionibacteriales</taxon>
        <taxon>Propionibacteriaceae</taxon>
        <taxon>Microlunatus</taxon>
    </lineage>
</organism>
<evidence type="ECO:0000256" key="2">
    <source>
        <dbReference type="ARBA" id="ARBA00022741"/>
    </source>
</evidence>
<dbReference type="AlphaFoldDB" id="A0A1H9N3K5"/>
<dbReference type="NCBIfam" id="TIGR02050">
    <property type="entry name" value="gshA_cyan_rel"/>
    <property type="match status" value="1"/>
</dbReference>
<dbReference type="EC" id="6.3.2.2" evidence="5"/>
<dbReference type="STRING" id="1036181.SAMN05421756_11265"/>
<dbReference type="Gene3D" id="3.30.590.20">
    <property type="match status" value="1"/>
</dbReference>
<dbReference type="PANTHER" id="PTHR36510:SF1">
    <property type="entry name" value="GLUTAMATE--CYSTEINE LIGASE 2-RELATED"/>
    <property type="match status" value="1"/>
</dbReference>
<dbReference type="Pfam" id="PF04107">
    <property type="entry name" value="GCS2"/>
    <property type="match status" value="1"/>
</dbReference>
<reference evidence="7" key="1">
    <citation type="submission" date="2016-10" db="EMBL/GenBank/DDBJ databases">
        <authorList>
            <person name="Varghese N."/>
            <person name="Submissions S."/>
        </authorList>
    </citation>
    <scope>NUCLEOTIDE SEQUENCE [LARGE SCALE GENOMIC DNA]</scope>
    <source>
        <strain evidence="7">CGMCC 4.6856</strain>
    </source>
</reference>
<comment type="catalytic activity">
    <reaction evidence="4 5">
        <text>L-cysteine + L-glutamate + ATP = gamma-L-glutamyl-L-cysteine + ADP + phosphate + H(+)</text>
        <dbReference type="Rhea" id="RHEA:13285"/>
        <dbReference type="ChEBI" id="CHEBI:15378"/>
        <dbReference type="ChEBI" id="CHEBI:29985"/>
        <dbReference type="ChEBI" id="CHEBI:30616"/>
        <dbReference type="ChEBI" id="CHEBI:35235"/>
        <dbReference type="ChEBI" id="CHEBI:43474"/>
        <dbReference type="ChEBI" id="CHEBI:58173"/>
        <dbReference type="ChEBI" id="CHEBI:456216"/>
        <dbReference type="EC" id="6.3.2.2"/>
    </reaction>
</comment>
<protein>
    <recommendedName>
        <fullName evidence="5">Putative glutamate--cysteine ligase 2</fullName>
        <ecNumber evidence="5">6.3.2.2</ecNumber>
    </recommendedName>
    <alternativeName>
        <fullName evidence="5">Gamma-glutamylcysteine synthetase 2</fullName>
        <shortName evidence="5">GCS 2</shortName>
        <shortName evidence="5">Gamma-GCS 2</shortName>
    </alternativeName>
</protein>
<comment type="similarity">
    <text evidence="5">Belongs to the glutamate--cysteine ligase type 2 family. YbdK subfamily.</text>
</comment>
<evidence type="ECO:0000313" key="6">
    <source>
        <dbReference type="EMBL" id="SER30225.1"/>
    </source>
</evidence>
<dbReference type="SUPFAM" id="SSF55931">
    <property type="entry name" value="Glutamine synthetase/guanido kinase"/>
    <property type="match status" value="1"/>
</dbReference>
<dbReference type="InterPro" id="IPR050141">
    <property type="entry name" value="GCL_type2/YbdK_subfam"/>
</dbReference>
<evidence type="ECO:0000256" key="1">
    <source>
        <dbReference type="ARBA" id="ARBA00022598"/>
    </source>
</evidence>
<name>A0A1H9N3K5_9ACTN</name>
<dbReference type="InterPro" id="IPR011793">
    <property type="entry name" value="YbdK"/>
</dbReference>
<keyword evidence="3 5" id="KW-0067">ATP-binding</keyword>
<keyword evidence="2 5" id="KW-0547">Nucleotide-binding</keyword>
<evidence type="ECO:0000313" key="7">
    <source>
        <dbReference type="Proteomes" id="UP000198504"/>
    </source>
</evidence>
<accession>A0A1H9N3K5</accession>
<dbReference type="GO" id="GO:0042398">
    <property type="term" value="P:modified amino acid biosynthetic process"/>
    <property type="evidence" value="ECO:0007669"/>
    <property type="project" value="InterPro"/>
</dbReference>
<evidence type="ECO:0000256" key="4">
    <source>
        <dbReference type="ARBA" id="ARBA00048819"/>
    </source>
</evidence>
<dbReference type="HAMAP" id="MF_01609">
    <property type="entry name" value="Glu_cys_ligase_2"/>
    <property type="match status" value="1"/>
</dbReference>
<dbReference type="OrthoDB" id="9803842at2"/>
<proteinExistence type="inferred from homology"/>
<evidence type="ECO:0000256" key="5">
    <source>
        <dbReference type="HAMAP-Rule" id="MF_01609"/>
    </source>
</evidence>